<dbReference type="SUPFAM" id="SSF48452">
    <property type="entry name" value="TPR-like"/>
    <property type="match status" value="1"/>
</dbReference>
<dbReference type="GO" id="GO:0006620">
    <property type="term" value="P:post-translational protein targeting to endoplasmic reticulum membrane"/>
    <property type="evidence" value="ECO:0007669"/>
    <property type="project" value="TreeGrafter"/>
</dbReference>
<proteinExistence type="predicted"/>
<dbReference type="InterPro" id="IPR012334">
    <property type="entry name" value="Pectin_lyas_fold"/>
</dbReference>
<dbReference type="PANTHER" id="PTHR45831">
    <property type="entry name" value="LD24721P"/>
    <property type="match status" value="1"/>
</dbReference>
<feature type="coiled-coil region" evidence="3">
    <location>
        <begin position="1254"/>
        <end position="1312"/>
    </location>
</feature>
<dbReference type="OrthoDB" id="416586at2759"/>
<keyword evidence="3" id="KW-0175">Coiled coil</keyword>
<dbReference type="GO" id="GO:0016020">
    <property type="term" value="C:membrane"/>
    <property type="evidence" value="ECO:0007669"/>
    <property type="project" value="TreeGrafter"/>
</dbReference>
<evidence type="ECO:0000256" key="2">
    <source>
        <dbReference type="ARBA" id="ARBA00022803"/>
    </source>
</evidence>
<dbReference type="InterPro" id="IPR011990">
    <property type="entry name" value="TPR-like_helical_dom_sf"/>
</dbReference>
<gene>
    <name evidence="5" type="ORF">AK812_SmicGene16836</name>
</gene>
<evidence type="ECO:0000256" key="1">
    <source>
        <dbReference type="ARBA" id="ARBA00022737"/>
    </source>
</evidence>
<dbReference type="PANTHER" id="PTHR45831:SF2">
    <property type="entry name" value="LD24721P"/>
    <property type="match status" value="1"/>
</dbReference>
<dbReference type="InterPro" id="IPR011050">
    <property type="entry name" value="Pectin_lyase_fold/virulence"/>
</dbReference>
<dbReference type="Pfam" id="PF13229">
    <property type="entry name" value="Beta_helix"/>
    <property type="match status" value="1"/>
</dbReference>
<keyword evidence="2" id="KW-0802">TPR repeat</keyword>
<dbReference type="InterPro" id="IPR047150">
    <property type="entry name" value="SGT"/>
</dbReference>
<protein>
    <recommendedName>
        <fullName evidence="4">Right handed beta helix domain-containing protein</fullName>
    </recommendedName>
</protein>
<dbReference type="Gene3D" id="1.25.40.10">
    <property type="entry name" value="Tetratricopeptide repeat domain"/>
    <property type="match status" value="1"/>
</dbReference>
<dbReference type="Gene3D" id="2.160.20.10">
    <property type="entry name" value="Single-stranded right-handed beta-helix, Pectin lyase-like"/>
    <property type="match status" value="1"/>
</dbReference>
<evidence type="ECO:0000313" key="6">
    <source>
        <dbReference type="Proteomes" id="UP000186817"/>
    </source>
</evidence>
<evidence type="ECO:0000259" key="4">
    <source>
        <dbReference type="Pfam" id="PF13229"/>
    </source>
</evidence>
<dbReference type="EMBL" id="LSRX01000325">
    <property type="protein sequence ID" value="OLQ00495.1"/>
    <property type="molecule type" value="Genomic_DNA"/>
</dbReference>
<dbReference type="GO" id="GO:0072380">
    <property type="term" value="C:TRC complex"/>
    <property type="evidence" value="ECO:0007669"/>
    <property type="project" value="TreeGrafter"/>
</dbReference>
<feature type="domain" description="Right handed beta helix" evidence="4">
    <location>
        <begin position="626"/>
        <end position="713"/>
    </location>
</feature>
<keyword evidence="6" id="KW-1185">Reference proteome</keyword>
<comment type="caution">
    <text evidence="5">The sequence shown here is derived from an EMBL/GenBank/DDBJ whole genome shotgun (WGS) entry which is preliminary data.</text>
</comment>
<dbReference type="Proteomes" id="UP000186817">
    <property type="component" value="Unassembled WGS sequence"/>
</dbReference>
<accession>A0A1Q9DZ89</accession>
<evidence type="ECO:0000256" key="3">
    <source>
        <dbReference type="SAM" id="Coils"/>
    </source>
</evidence>
<reference evidence="5 6" key="1">
    <citation type="submission" date="2016-02" db="EMBL/GenBank/DDBJ databases">
        <title>Genome analysis of coral dinoflagellate symbionts highlights evolutionary adaptations to a symbiotic lifestyle.</title>
        <authorList>
            <person name="Aranda M."/>
            <person name="Li Y."/>
            <person name="Liew Y.J."/>
            <person name="Baumgarten S."/>
            <person name="Simakov O."/>
            <person name="Wilson M."/>
            <person name="Piel J."/>
            <person name="Ashoor H."/>
            <person name="Bougouffa S."/>
            <person name="Bajic V.B."/>
            <person name="Ryu T."/>
            <person name="Ravasi T."/>
            <person name="Bayer T."/>
            <person name="Micklem G."/>
            <person name="Kim H."/>
            <person name="Bhak J."/>
            <person name="Lajeunesse T.C."/>
            <person name="Voolstra C.R."/>
        </authorList>
    </citation>
    <scope>NUCLEOTIDE SEQUENCE [LARGE SCALE GENOMIC DNA]</scope>
    <source>
        <strain evidence="5 6">CCMP2467</strain>
    </source>
</reference>
<evidence type="ECO:0000313" key="5">
    <source>
        <dbReference type="EMBL" id="OLQ00495.1"/>
    </source>
</evidence>
<sequence length="1563" mass="171279">MAAKQVTAIRSKPSTSWKTLKCWETVLKDHCEFALFAEYKNLDEDAQKKLLQALEGAMFMQLASSLSQLELRNGKASRKNSRKSKAESSREDSALVAAVRVAADDPRVVDALTPDVFDILRDFLSSWGAPIGAEELLYRHNLHEVQNRHLFRQPNQVLSSDQSVTKRSCDSSWEHLRAVSIAGLQLFRSMTKMRLECKVVGSPHHKVGLTMVVEDSLGDRAHCGVYNLPGVHNQQTADQAIPLNSTLIIAEPFMKIMADGTRGIRVDNPEEIQIFLPGQRLLPRLDARISARQPAGAGGQSEEPEHGVREPVEVHDLLGDFQPGATVELHGLTSKRGGQLNGKVGVVADEQDPTDVERISVEVASTTGIVEVVKVRPSNLRCVAQTSLQDILAAKAQANEAFARRDYLAAIEGYGEVIRKLSLIRTDEAASEKVKCLCNRSLCFSKLERWDEAHADSLAAVEREPANGKAHFRLAFAIFRAGKVENQTKVSDAVKHICNAAALNKMHADQSIADLLGEIANMSEKPVPPPGGVVAVRSSQQLAQALGSAATKFICLTPGDYACLPWSPAFQVDHDVTMVGLGNVTFLKSASHVFYISARLHMSNIRLTDGQISEQGCAGCAVGGAASWLTLVNCTFENSCEVGVLVCESGRCTIESCQFRNLSRQAIEVRQLGQVEARHTQFQRVRQGVSAYAGARSVRLEHVLIDRTQNEGVYGSGDLKTTETKLLAQSESELRKDIKPQGTPGWKERVEARQAGRWVSMMSGDMAEELDWNGRLVFLMSDSTVRNAGGLACSFDEGCAALVTRCSLEKTSKNFSAGLPGAGMLIKGGTDATVRQCRFLENLVGLDVGFNYAGNVVVENCVFAKNMFKDLVEEGTMDHAQLIQQMLPKGISPAVAAKLQAEMNNQADLKAAVERHQQAGAWSTPIRQIGLRFLSKKDRVPEILEMSAVPVGPTSKQPLPQKLAWEAASENRYDLATPCPCGFCSTELGNSAECGQVGLLNHIDFPPFMCLPARPALAEKLDDPNAQFYFRGSEASAPFRHWCLMGEILSVAVARGADAHSFMAAAGEDAAKIVQIRTRFADQSSPESDVEVLIMMDEPLVQGSSPLKPGCTLAVLYPEASEIDITRGTGQVVVTESRRIYAFAAPLSEVLKLSENDLADENSGIELQSALYPQLGRQMTMLRQLSSADFRSFDSHFSFATWAKQAAEEDSQRLAADVAEAPVEELPAEEAPKVGEPVVATADDLCARLDACESSELANVIQAVEEALQELKDDGSFVISKSGGRGKVQNKLKRMKARLAKAEEASAELAKADEVVSEAQVPSPDEMAGTAEEQAEVRVFGQGRREAGSGPLDADGYHGALKLSRAPDLPRSQRDKCRRASHVFVSFPDNGSHKNAPWCIDTAPSRYCTDFFEVACNPHRVRYLSCWGHDHSKSGHEIPSTSARRLWKIRPRDISFSQDSIGKAFKDGNTLDGTMAKIRSGECKIEDIEKIQITWHSHEKTSPGKPRWWTFTGNRRLSLYRKLEEEGALEFIVAEWVNTTVPDWRMTTHNADERPEVRQKSRR</sequence>
<dbReference type="SUPFAM" id="SSF51126">
    <property type="entry name" value="Pectin lyase-like"/>
    <property type="match status" value="1"/>
</dbReference>
<dbReference type="GO" id="GO:0060090">
    <property type="term" value="F:molecular adaptor activity"/>
    <property type="evidence" value="ECO:0007669"/>
    <property type="project" value="TreeGrafter"/>
</dbReference>
<dbReference type="InterPro" id="IPR039448">
    <property type="entry name" value="Beta_helix"/>
</dbReference>
<organism evidence="5 6">
    <name type="scientific">Symbiodinium microadriaticum</name>
    <name type="common">Dinoflagellate</name>
    <name type="synonym">Zooxanthella microadriatica</name>
    <dbReference type="NCBI Taxonomy" id="2951"/>
    <lineage>
        <taxon>Eukaryota</taxon>
        <taxon>Sar</taxon>
        <taxon>Alveolata</taxon>
        <taxon>Dinophyceae</taxon>
        <taxon>Suessiales</taxon>
        <taxon>Symbiodiniaceae</taxon>
        <taxon>Symbiodinium</taxon>
    </lineage>
</organism>
<name>A0A1Q9DZ89_SYMMI</name>
<keyword evidence="1" id="KW-0677">Repeat</keyword>